<feature type="region of interest" description="Disordered" evidence="1">
    <location>
        <begin position="1"/>
        <end position="60"/>
    </location>
</feature>
<keyword evidence="3" id="KW-1185">Reference proteome</keyword>
<evidence type="ECO:0000256" key="1">
    <source>
        <dbReference type="SAM" id="MobiDB-lite"/>
    </source>
</evidence>
<reference evidence="2 3" key="1">
    <citation type="submission" date="2021-04" db="EMBL/GenBank/DDBJ databases">
        <authorList>
            <person name="Bliznina A."/>
        </authorList>
    </citation>
    <scope>NUCLEOTIDE SEQUENCE [LARGE SCALE GENOMIC DNA]</scope>
</reference>
<protein>
    <submittedName>
        <fullName evidence="2">Oidioi.mRNA.OKI2018_I69.PAR.g12705.t1.cds</fullName>
    </submittedName>
</protein>
<sequence>MSDHIPIEKQQQQPKLPALTKDEQPGSQSLEMNPRDENNNDNGVEEDANSTAGEPPQSPMRIIDDNLLLERNHDELRVLADHYSSNYEDYEGVIHEKGFTLDKNGIPTVTQEGLDIIQILEDGSCGDPICELKHQWIQGVSFSCDKNVHSPDYPQELYIFYATQCTDNKRVPKELQK</sequence>
<evidence type="ECO:0000313" key="2">
    <source>
        <dbReference type="EMBL" id="CAG5090737.1"/>
    </source>
</evidence>
<organism evidence="2 3">
    <name type="scientific">Oikopleura dioica</name>
    <name type="common">Tunicate</name>
    <dbReference type="NCBI Taxonomy" id="34765"/>
    <lineage>
        <taxon>Eukaryota</taxon>
        <taxon>Metazoa</taxon>
        <taxon>Chordata</taxon>
        <taxon>Tunicata</taxon>
        <taxon>Appendicularia</taxon>
        <taxon>Copelata</taxon>
        <taxon>Oikopleuridae</taxon>
        <taxon>Oikopleura</taxon>
    </lineage>
</organism>
<accession>A0ABN7S7I9</accession>
<gene>
    <name evidence="2" type="ORF">OKIOD_LOCUS4263</name>
</gene>
<evidence type="ECO:0000313" key="3">
    <source>
        <dbReference type="Proteomes" id="UP001158576"/>
    </source>
</evidence>
<name>A0ABN7S7I9_OIKDI</name>
<dbReference type="EMBL" id="OU015568">
    <property type="protein sequence ID" value="CAG5090737.1"/>
    <property type="molecule type" value="Genomic_DNA"/>
</dbReference>
<dbReference type="Proteomes" id="UP001158576">
    <property type="component" value="Chromosome PAR"/>
</dbReference>
<proteinExistence type="predicted"/>